<gene>
    <name evidence="2" type="ORF">CVT24_011741</name>
</gene>
<sequence>MLYTAAAGLLSSSLRAGGGVPIVDVLYCALLALASLPTAGYICFLIARSNKPHLMHWSTQTDFHMASSLALSSFSLLIYTLASLPSSPLSPDSVSISTCAPFLDSVVNALSSEWWMCWIFILVQACGMGCIGILVLAALTAYFNSIRLINALPLDIIEDPESPGFWRGVNVADVDWEEERFIVI</sequence>
<accession>A0A409YNF8</accession>
<dbReference type="AlphaFoldDB" id="A0A409YNF8"/>
<feature type="transmembrane region" description="Helical" evidence="1">
    <location>
        <begin position="63"/>
        <end position="82"/>
    </location>
</feature>
<feature type="transmembrane region" description="Helical" evidence="1">
    <location>
        <begin position="25"/>
        <end position="47"/>
    </location>
</feature>
<proteinExistence type="predicted"/>
<comment type="caution">
    <text evidence="2">The sequence shown here is derived from an EMBL/GenBank/DDBJ whole genome shotgun (WGS) entry which is preliminary data.</text>
</comment>
<keyword evidence="1" id="KW-1133">Transmembrane helix</keyword>
<dbReference type="OrthoDB" id="10609144at2759"/>
<dbReference type="Proteomes" id="UP000284842">
    <property type="component" value="Unassembled WGS sequence"/>
</dbReference>
<feature type="transmembrane region" description="Helical" evidence="1">
    <location>
        <begin position="118"/>
        <end position="143"/>
    </location>
</feature>
<organism evidence="2 3">
    <name type="scientific">Panaeolus cyanescens</name>
    <dbReference type="NCBI Taxonomy" id="181874"/>
    <lineage>
        <taxon>Eukaryota</taxon>
        <taxon>Fungi</taxon>
        <taxon>Dikarya</taxon>
        <taxon>Basidiomycota</taxon>
        <taxon>Agaricomycotina</taxon>
        <taxon>Agaricomycetes</taxon>
        <taxon>Agaricomycetidae</taxon>
        <taxon>Agaricales</taxon>
        <taxon>Agaricineae</taxon>
        <taxon>Galeropsidaceae</taxon>
        <taxon>Panaeolus</taxon>
    </lineage>
</organism>
<evidence type="ECO:0000313" key="3">
    <source>
        <dbReference type="Proteomes" id="UP000284842"/>
    </source>
</evidence>
<dbReference type="EMBL" id="NHTK01000913">
    <property type="protein sequence ID" value="PPR04613.1"/>
    <property type="molecule type" value="Genomic_DNA"/>
</dbReference>
<evidence type="ECO:0000313" key="2">
    <source>
        <dbReference type="EMBL" id="PPR04613.1"/>
    </source>
</evidence>
<evidence type="ECO:0000256" key="1">
    <source>
        <dbReference type="SAM" id="Phobius"/>
    </source>
</evidence>
<name>A0A409YNF8_9AGAR</name>
<reference evidence="2 3" key="1">
    <citation type="journal article" date="2018" name="Evol. Lett.">
        <title>Horizontal gene cluster transfer increased hallucinogenic mushroom diversity.</title>
        <authorList>
            <person name="Reynolds H.T."/>
            <person name="Vijayakumar V."/>
            <person name="Gluck-Thaler E."/>
            <person name="Korotkin H.B."/>
            <person name="Matheny P.B."/>
            <person name="Slot J.C."/>
        </authorList>
    </citation>
    <scope>NUCLEOTIDE SEQUENCE [LARGE SCALE GENOMIC DNA]</scope>
    <source>
        <strain evidence="2 3">2629</strain>
    </source>
</reference>
<dbReference type="InParanoid" id="A0A409YNF8"/>
<keyword evidence="1" id="KW-0812">Transmembrane</keyword>
<keyword evidence="3" id="KW-1185">Reference proteome</keyword>
<keyword evidence="1" id="KW-0472">Membrane</keyword>
<protein>
    <submittedName>
        <fullName evidence="2">Uncharacterized protein</fullName>
    </submittedName>
</protein>